<protein>
    <submittedName>
        <fullName evidence="1">Uncharacterized protein</fullName>
    </submittedName>
</protein>
<gene>
    <name evidence="1" type="ORF">EJ02DRAFT_441111</name>
</gene>
<keyword evidence="2" id="KW-1185">Reference proteome</keyword>
<dbReference type="Proteomes" id="UP000800038">
    <property type="component" value="Unassembled WGS sequence"/>
</dbReference>
<evidence type="ECO:0000313" key="2">
    <source>
        <dbReference type="Proteomes" id="UP000800038"/>
    </source>
</evidence>
<evidence type="ECO:0000313" key="1">
    <source>
        <dbReference type="EMBL" id="KAF1946495.1"/>
    </source>
</evidence>
<reference evidence="1" key="1">
    <citation type="journal article" date="2020" name="Stud. Mycol.">
        <title>101 Dothideomycetes genomes: a test case for predicting lifestyles and emergence of pathogens.</title>
        <authorList>
            <person name="Haridas S."/>
            <person name="Albert R."/>
            <person name="Binder M."/>
            <person name="Bloem J."/>
            <person name="Labutti K."/>
            <person name="Salamov A."/>
            <person name="Andreopoulos B."/>
            <person name="Baker S."/>
            <person name="Barry K."/>
            <person name="Bills G."/>
            <person name="Bluhm B."/>
            <person name="Cannon C."/>
            <person name="Castanera R."/>
            <person name="Culley D."/>
            <person name="Daum C."/>
            <person name="Ezra D."/>
            <person name="Gonzalez J."/>
            <person name="Henrissat B."/>
            <person name="Kuo A."/>
            <person name="Liang C."/>
            <person name="Lipzen A."/>
            <person name="Lutzoni F."/>
            <person name="Magnuson J."/>
            <person name="Mondo S."/>
            <person name="Nolan M."/>
            <person name="Ohm R."/>
            <person name="Pangilinan J."/>
            <person name="Park H.-J."/>
            <person name="Ramirez L."/>
            <person name="Alfaro M."/>
            <person name="Sun H."/>
            <person name="Tritt A."/>
            <person name="Yoshinaga Y."/>
            <person name="Zwiers L.-H."/>
            <person name="Turgeon B."/>
            <person name="Goodwin S."/>
            <person name="Spatafora J."/>
            <person name="Crous P."/>
            <person name="Grigoriev I."/>
        </authorList>
    </citation>
    <scope>NUCLEOTIDE SEQUENCE</scope>
    <source>
        <strain evidence="1">CBS 161.51</strain>
    </source>
</reference>
<organism evidence="1 2">
    <name type="scientific">Clathrospora elynae</name>
    <dbReference type="NCBI Taxonomy" id="706981"/>
    <lineage>
        <taxon>Eukaryota</taxon>
        <taxon>Fungi</taxon>
        <taxon>Dikarya</taxon>
        <taxon>Ascomycota</taxon>
        <taxon>Pezizomycotina</taxon>
        <taxon>Dothideomycetes</taxon>
        <taxon>Pleosporomycetidae</taxon>
        <taxon>Pleosporales</taxon>
        <taxon>Diademaceae</taxon>
        <taxon>Clathrospora</taxon>
    </lineage>
</organism>
<name>A0A6A5T0I6_9PLEO</name>
<dbReference type="EMBL" id="ML976003">
    <property type="protein sequence ID" value="KAF1946495.1"/>
    <property type="molecule type" value="Genomic_DNA"/>
</dbReference>
<sequence length="374" mass="43192">MDQALAESYDSNGQPREGYLNLTRRMDNEEEDQFDVDLTILDFLVYKAIGLVFEWRSSSDPYRSDLPNALVSMTADWRTFLGHRHQGRRLNTKAAFRSRLLQFALIFTHRLHHGETWTTEESLNDLREQNKGRGEYWEQRTQHPPALTNPFDQQKDFPLSDGALFENRSDLASTLNMPLDQRRWVTDVAGTPSLHCLLPLFIELTAARVNLDDDWVPMSEWFDLAAQFMLQAVIGEYLRNGAYNPETFNTIFAYGCPGVERWAEEPADVTAMRLLFCDDQNPRVQNRDWTNVKRQCINDLLPRNPKESSLHAIQRAQALHPYAAFEERLLGFIKYLHEGLVKPDLAQVEEGRINIDGNELSEADSRAMIGRMDL</sequence>
<proteinExistence type="predicted"/>
<accession>A0A6A5T0I6</accession>
<dbReference type="OrthoDB" id="4149149at2759"/>
<dbReference type="AlphaFoldDB" id="A0A6A5T0I6"/>